<dbReference type="PANTHER" id="PTHR36453:SF2">
    <property type="entry name" value="APPLE DOMAIN-CONTAINING PROTEIN"/>
    <property type="match status" value="1"/>
</dbReference>
<dbReference type="Proteomes" id="UP000053095">
    <property type="component" value="Unassembled WGS sequence"/>
</dbReference>
<protein>
    <submittedName>
        <fullName evidence="2">Uncharacterized protein</fullName>
    </submittedName>
</protein>
<evidence type="ECO:0000313" key="3">
    <source>
        <dbReference type="Proteomes" id="UP000053095"/>
    </source>
</evidence>
<feature type="chain" id="PRO_5002122089" evidence="1">
    <location>
        <begin position="22"/>
        <end position="963"/>
    </location>
</feature>
<proteinExistence type="predicted"/>
<dbReference type="EMBL" id="DF933843">
    <property type="protein sequence ID" value="GAM43132.1"/>
    <property type="molecule type" value="Genomic_DNA"/>
</dbReference>
<dbReference type="Gene3D" id="2.60.120.200">
    <property type="match status" value="1"/>
</dbReference>
<accession>A0A0B8N4S2</accession>
<dbReference type="PANTHER" id="PTHR36453">
    <property type="entry name" value="SECRETED PROTEIN-RELATED"/>
    <property type="match status" value="1"/>
</dbReference>
<evidence type="ECO:0000313" key="2">
    <source>
        <dbReference type="EMBL" id="GAM43132.1"/>
    </source>
</evidence>
<sequence>MVRVLPLVALGWTTFTVGSYASDFYVASSSNPSGDGSSPHSPFSNLVDAQAAVRKVTGQMSENITVHIADGLYMLDAPLNFTSADSGQNGHTVIWQATGTNATVSGGVQVTNWKLVNGSSNIYSANVTKGLLSRNLFVNGWAANYARQKVKRGDFQFTNTSITWTSPQYDWLMTTPGIEHAEIRAINSFTDRYAPIESVENRSLIMKQNSWANNVIGYDTISQPNADFGMYVQNALALLSQGGEHYLDSDAGIVYYIPLTNESMDTAETFLGRLEALFVVGGTYDSPAHDISFVGLNFKHTTWLRPGQYGYVDQQTGGYIGENVIYPQFEASRPRWWQIPSAIQVSAAERISFTGGSYTELGAGGIGIGNDDNAHLTGVGLGANNVTVADGYFTQVMANSITAGGIKADAHHPSDPRMINANIHLTGNVFYNISSLFSSTVSILATYVQYSEISHNDVSSVPYSGICHGYGWGANDAGGSQTYITRGLYNYQPLYDTPTTSMNNVIKGNLIHSYGLSHSDLGAVYTLSKSPDTHISENYAYDSNWYGLYTDEGSNSLIATQNNYLSDGSWFAPNQGCATCGVHTANNTLINNFGHNQGDRVNSPNGTGAFNDTFLGNLNVPSLDLTSEAGHRAAYRAGVTPSGRVSRPVTNPISSDSYLALNFLNGSQPGEFIVMADMSNFDDSDFTNVVFQSSLNDNVNYELTPPGSILLTVPANGIASANWTLSTKNNLLCVTPPTVHVNVTYHNPRTRVSNTITDSGTIPGMQPVPSGLTASSTWPFVTSGQVCSSGNNTVLGIRVGGRDVYAPYDDWAAIYKHSSLGTNGSVTAQVLALDMEDPWTKAGVVVRNNLAAKSGQYDSDNSLGYAGVFLTGDYGVSFQWDGNNDGQLETLSTVYNLKAPIWVRLAVAGNQFTGFYSSDSKNWTELHSVTLPSRSGSSDAGVLVSSHAGFTNATGVFGGLSFA</sequence>
<reference evidence="3" key="1">
    <citation type="journal article" date="2015" name="Genome Announc.">
        <title>Draft genome sequence of Talaromyces cellulolyticus strain Y-94, a source of lignocellulosic biomass-degrading enzymes.</title>
        <authorList>
            <person name="Fujii T."/>
            <person name="Koike H."/>
            <person name="Sawayama S."/>
            <person name="Yano S."/>
            <person name="Inoue H."/>
        </authorList>
    </citation>
    <scope>NUCLEOTIDE SEQUENCE [LARGE SCALE GENOMIC DNA]</scope>
    <source>
        <strain evidence="3">Y-94</strain>
    </source>
</reference>
<name>A0A0B8N4S2_TALPI</name>
<organism evidence="2 3">
    <name type="scientific">Talaromyces pinophilus</name>
    <name type="common">Penicillium pinophilum</name>
    <dbReference type="NCBI Taxonomy" id="128442"/>
    <lineage>
        <taxon>Eukaryota</taxon>
        <taxon>Fungi</taxon>
        <taxon>Dikarya</taxon>
        <taxon>Ascomycota</taxon>
        <taxon>Pezizomycotina</taxon>
        <taxon>Eurotiomycetes</taxon>
        <taxon>Eurotiomycetidae</taxon>
        <taxon>Eurotiales</taxon>
        <taxon>Trichocomaceae</taxon>
        <taxon>Talaromyces</taxon>
        <taxon>Talaromyces sect. Talaromyces</taxon>
    </lineage>
</organism>
<keyword evidence="3" id="KW-1185">Reference proteome</keyword>
<feature type="signal peptide" evidence="1">
    <location>
        <begin position="1"/>
        <end position="21"/>
    </location>
</feature>
<evidence type="ECO:0000256" key="1">
    <source>
        <dbReference type="SAM" id="SignalP"/>
    </source>
</evidence>
<dbReference type="AlphaFoldDB" id="A0A0B8N4S2"/>
<keyword evidence="1" id="KW-0732">Signal</keyword>
<gene>
    <name evidence="2" type="ORF">TCE0_047f17695</name>
</gene>